<evidence type="ECO:0000313" key="1">
    <source>
        <dbReference type="EMBL" id="ASU03763.1"/>
    </source>
</evidence>
<protein>
    <submittedName>
        <fullName evidence="1">Uncharacterized protein</fullName>
    </submittedName>
</protein>
<proteinExistence type="predicted"/>
<reference evidence="2" key="1">
    <citation type="submission" date="2017-07" db="EMBL/GenBank/DDBJ databases">
        <authorList>
            <person name="Bickmore M.X."/>
            <person name="Vaden K."/>
            <person name="Brady T.S."/>
            <person name="Tateoka O.B."/>
            <person name="Carter J.L."/>
            <person name="Pape J.A."/>
            <person name="Robinson D.M."/>
            <person name="Russell K.A."/>
            <person name="Staley L.A."/>
            <person name="Stettler J.M."/>
            <person name="Townsend M.H."/>
            <person name="Wienclaw T."/>
            <person name="Williamson T.L."/>
            <person name="Kruger J.L."/>
            <person name="Berg J.A."/>
            <person name="Sharma R."/>
            <person name="Payne A.M."/>
            <person name="Fajardo C.P."/>
            <person name="Breakwell D.P."/>
            <person name="Hope S."/>
            <person name="Grose J.H."/>
        </authorList>
    </citation>
    <scope>NUCLEOTIDE SEQUENCE [LARGE SCALE GENOMIC DNA]</scope>
</reference>
<accession>A0A223LIS7</accession>
<organism evidence="1 2">
    <name type="scientific">Erwinia phage vB_EamM_Joad</name>
    <dbReference type="NCBI Taxonomy" id="2026081"/>
    <lineage>
        <taxon>Viruses</taxon>
        <taxon>Duplodnaviria</taxon>
        <taxon>Heunggongvirae</taxon>
        <taxon>Uroviricota</taxon>
        <taxon>Caudoviricetes</taxon>
        <taxon>Chimalliviridae</taxon>
        <taxon>Risingsunvirus</taxon>
        <taxon>Risingsunvirus risingsun</taxon>
    </lineage>
</organism>
<sequence length="221" mass="24621">MKIEQSLLDRFIAVRSSELTAEQITQYFDGLTLEDLQLTAIKWDGNNNRAVRGVMVCKSRKWRAIRVAWTNTAMSSMIKPDFLDDRTLAEFLTEVVPGKLHVIPSDNRGQMGHICIPSAAGQSYDQETLMSLLGALTGYDFTDMGTLKDEYGKPCHVIETFPNPTIEDSVIPDISMNGRVDYAYRISGPIAEGIVLFVNDGYHQFQNDVDIGVLPGELPTT</sequence>
<dbReference type="EMBL" id="MF459647">
    <property type="protein sequence ID" value="ASU03763.1"/>
    <property type="molecule type" value="Genomic_DNA"/>
</dbReference>
<evidence type="ECO:0000313" key="2">
    <source>
        <dbReference type="Proteomes" id="UP000222624"/>
    </source>
</evidence>
<gene>
    <name evidence="1" type="ORF">JOAD_152</name>
</gene>
<name>A0A223LIS7_9CAUD</name>
<dbReference type="Proteomes" id="UP000222624">
    <property type="component" value="Genome"/>
</dbReference>